<dbReference type="PANTHER" id="PTHR15337:SF11">
    <property type="entry name" value="THIOREDOXIN DOMAIN-CONTAINING PROTEIN"/>
    <property type="match status" value="1"/>
</dbReference>
<evidence type="ECO:0000313" key="5">
    <source>
        <dbReference type="Proteomes" id="UP000251800"/>
    </source>
</evidence>
<reference evidence="4 5" key="1">
    <citation type="submission" date="2018-05" db="EMBL/GenBank/DDBJ databases">
        <title>Abyssibacter profundi OUC007T gen. nov., sp. nov, a marine bacterium isolated from seawater of the Mariana Trench.</title>
        <authorList>
            <person name="Zhou S."/>
        </authorList>
    </citation>
    <scope>NUCLEOTIDE SEQUENCE [LARGE SCALE GENOMIC DNA]</scope>
    <source>
        <strain evidence="4 5">OUC007</strain>
    </source>
</reference>
<evidence type="ECO:0000259" key="3">
    <source>
        <dbReference type="PROSITE" id="PS51352"/>
    </source>
</evidence>
<sequence>MAVMTADGRRGVRPQTVHREPRFGDHAEFTRLRLTMRQNVQTLLLAGLLATLCACSGGAPESEATTAAGQAEASTADHQATEIDWFQGSVEDAMIAAADASKPVFLYWGARWCPPCMQLKTTVFNRPDFVATTELFVPVYLDGDTAGAQRWGDHFGIVGYPTLIVLRPDGTELTRISSTGDLEAYPRVLRAAARQTRPSVDILDAALHEPATLSADDWTLLANYGWWVDRGTLLGERSMASVMGRLAEAAPEAERPRFRLLEYAATVSGEEALTGDQQHAAQALLRQLITDAKQLRAQIDTLNYFAVDVLVAATEPGKSRQALADELDRAMQQVAASDAYTIKDRLYAQRSRVKLFEALDPEATLPAELVADLQATVAWADDAAETPQARQAMANYATYTLEAAGLSAEAEALLRREVQQSPDAYYFMPTIARYAEARGDTDEALDWLQRAAEEARGPATRAQWGLIYLNGLLEMTPEAIDRIEGQMTAIIDELAAEPSAFYQRTHMRLQRADQQLADWAKAQDAAAVMQRLATAMDRVCDQLPETAQARVDCQALFQSEPAAAVAASPT</sequence>
<dbReference type="EMBL" id="QEQK01000002">
    <property type="protein sequence ID" value="PWN57279.1"/>
    <property type="molecule type" value="Genomic_DNA"/>
</dbReference>
<dbReference type="SUPFAM" id="SSF52833">
    <property type="entry name" value="Thioredoxin-like"/>
    <property type="match status" value="1"/>
</dbReference>
<dbReference type="Gene3D" id="3.40.30.10">
    <property type="entry name" value="Glutaredoxin"/>
    <property type="match status" value="1"/>
</dbReference>
<dbReference type="PROSITE" id="PS51352">
    <property type="entry name" value="THIOREDOXIN_2"/>
    <property type="match status" value="1"/>
</dbReference>
<keyword evidence="5" id="KW-1185">Reference proteome</keyword>
<accession>A0A363UPC4</accession>
<comment type="caution">
    <text evidence="4">The sequence shown here is derived from an EMBL/GenBank/DDBJ whole genome shotgun (WGS) entry which is preliminary data.</text>
</comment>
<dbReference type="Pfam" id="PF13899">
    <property type="entry name" value="Thioredoxin_7"/>
    <property type="match status" value="1"/>
</dbReference>
<dbReference type="Proteomes" id="UP000251800">
    <property type="component" value="Unassembled WGS sequence"/>
</dbReference>
<protein>
    <submittedName>
        <fullName evidence="4">Dihydroneopterin aldolase</fullName>
    </submittedName>
</protein>
<proteinExistence type="predicted"/>
<evidence type="ECO:0000256" key="2">
    <source>
        <dbReference type="SAM" id="MobiDB-lite"/>
    </source>
</evidence>
<evidence type="ECO:0000313" key="4">
    <source>
        <dbReference type="EMBL" id="PWN57279.1"/>
    </source>
</evidence>
<organism evidence="4 5">
    <name type="scientific">Abyssibacter profundi</name>
    <dbReference type="NCBI Taxonomy" id="2182787"/>
    <lineage>
        <taxon>Bacteria</taxon>
        <taxon>Pseudomonadati</taxon>
        <taxon>Pseudomonadota</taxon>
        <taxon>Gammaproteobacteria</taxon>
        <taxon>Chromatiales</taxon>
        <taxon>Oceanococcaceae</taxon>
        <taxon>Abyssibacter</taxon>
    </lineage>
</organism>
<dbReference type="InterPro" id="IPR013766">
    <property type="entry name" value="Thioredoxin_domain"/>
</dbReference>
<feature type="domain" description="Thioredoxin" evidence="3">
    <location>
        <begin position="53"/>
        <end position="194"/>
    </location>
</feature>
<dbReference type="PANTHER" id="PTHR15337">
    <property type="entry name" value="ANTERIOR GRADIENT PROTEIN-RELATED"/>
    <property type="match status" value="1"/>
</dbReference>
<dbReference type="InterPro" id="IPR036249">
    <property type="entry name" value="Thioredoxin-like_sf"/>
</dbReference>
<dbReference type="InterPro" id="IPR051099">
    <property type="entry name" value="AGR/TXD"/>
</dbReference>
<dbReference type="AlphaFoldDB" id="A0A363UPC4"/>
<gene>
    <name evidence="4" type="ORF">DEH80_01880</name>
</gene>
<feature type="region of interest" description="Disordered" evidence="2">
    <location>
        <begin position="1"/>
        <end position="22"/>
    </location>
</feature>
<evidence type="ECO:0000256" key="1">
    <source>
        <dbReference type="ARBA" id="ARBA00022729"/>
    </source>
</evidence>
<name>A0A363UPC4_9GAMM</name>
<keyword evidence="1" id="KW-0732">Signal</keyword>